<sequence length="127" mass="13042">MPPSEIHGTAHHAEPLSGCPNASLMGPSEFCGDVCADTASAGLAGPGLLSVQAALQAAAGSSNETAVLHGVLRQLVHAVRPDDAGTISMARALRIARDDPKRGTALAIEVISLMRMAEQLRARLAPE</sequence>
<evidence type="ECO:0000313" key="1">
    <source>
        <dbReference type="EMBL" id="KIZ04421.1"/>
    </source>
</evidence>
<dbReference type="KEGG" id="mng:MNEG_3532"/>
<accession>A0A0D2NHD2</accession>
<dbReference type="RefSeq" id="XP_013903440.1">
    <property type="nucleotide sequence ID" value="XM_014047986.1"/>
</dbReference>
<dbReference type="EMBL" id="KK100667">
    <property type="protein sequence ID" value="KIZ04421.1"/>
    <property type="molecule type" value="Genomic_DNA"/>
</dbReference>
<dbReference type="GeneID" id="25736410"/>
<keyword evidence="2" id="KW-1185">Reference proteome</keyword>
<dbReference type="AlphaFoldDB" id="A0A0D2NHD2"/>
<evidence type="ECO:0000313" key="2">
    <source>
        <dbReference type="Proteomes" id="UP000054498"/>
    </source>
</evidence>
<name>A0A0D2NHD2_9CHLO</name>
<proteinExistence type="predicted"/>
<protein>
    <submittedName>
        <fullName evidence="1">Uncharacterized protein</fullName>
    </submittedName>
</protein>
<organism evidence="1 2">
    <name type="scientific">Monoraphidium neglectum</name>
    <dbReference type="NCBI Taxonomy" id="145388"/>
    <lineage>
        <taxon>Eukaryota</taxon>
        <taxon>Viridiplantae</taxon>
        <taxon>Chlorophyta</taxon>
        <taxon>core chlorophytes</taxon>
        <taxon>Chlorophyceae</taxon>
        <taxon>CS clade</taxon>
        <taxon>Sphaeropleales</taxon>
        <taxon>Selenastraceae</taxon>
        <taxon>Monoraphidium</taxon>
    </lineage>
</organism>
<gene>
    <name evidence="1" type="ORF">MNEG_3532</name>
</gene>
<reference evidence="1 2" key="1">
    <citation type="journal article" date="2013" name="BMC Genomics">
        <title>Reconstruction of the lipid metabolism for the microalga Monoraphidium neglectum from its genome sequence reveals characteristics suitable for biofuel production.</title>
        <authorList>
            <person name="Bogen C."/>
            <person name="Al-Dilaimi A."/>
            <person name="Albersmeier A."/>
            <person name="Wichmann J."/>
            <person name="Grundmann M."/>
            <person name="Rupp O."/>
            <person name="Lauersen K.J."/>
            <person name="Blifernez-Klassen O."/>
            <person name="Kalinowski J."/>
            <person name="Goesmann A."/>
            <person name="Mussgnug J.H."/>
            <person name="Kruse O."/>
        </authorList>
    </citation>
    <scope>NUCLEOTIDE SEQUENCE [LARGE SCALE GENOMIC DNA]</scope>
    <source>
        <strain evidence="1 2">SAG 48.87</strain>
    </source>
</reference>
<feature type="non-terminal residue" evidence="1">
    <location>
        <position position="127"/>
    </location>
</feature>
<dbReference type="Proteomes" id="UP000054498">
    <property type="component" value="Unassembled WGS sequence"/>
</dbReference>